<dbReference type="Gene3D" id="3.20.20.450">
    <property type="entry name" value="EAL domain"/>
    <property type="match status" value="1"/>
</dbReference>
<dbReference type="InterPro" id="IPR035919">
    <property type="entry name" value="EAL_sf"/>
</dbReference>
<dbReference type="InterPro" id="IPR050706">
    <property type="entry name" value="Cyclic-di-GMP_PDE-like"/>
</dbReference>
<dbReference type="RefSeq" id="WP_350242260.1">
    <property type="nucleotide sequence ID" value="NZ_CP158298.1"/>
</dbReference>
<accession>A0AAU7U7E4</accession>
<dbReference type="SMART" id="SM00052">
    <property type="entry name" value="EAL"/>
    <property type="match status" value="1"/>
</dbReference>
<gene>
    <name evidence="2" type="ORF">ABOD76_03975</name>
</gene>
<geneLocation type="plasmid" evidence="2">
    <name>pDson03</name>
</geneLocation>
<dbReference type="EMBL" id="CP158298">
    <property type="protein sequence ID" value="XBV84223.1"/>
    <property type="molecule type" value="Genomic_DNA"/>
</dbReference>
<proteinExistence type="predicted"/>
<evidence type="ECO:0000313" key="2">
    <source>
        <dbReference type="EMBL" id="XBV84223.1"/>
    </source>
</evidence>
<evidence type="ECO:0000259" key="1">
    <source>
        <dbReference type="PROSITE" id="PS50883"/>
    </source>
</evidence>
<dbReference type="PANTHER" id="PTHR33121:SF70">
    <property type="entry name" value="SIGNALING PROTEIN YKOW"/>
    <property type="match status" value="1"/>
</dbReference>
<dbReference type="Pfam" id="PF00563">
    <property type="entry name" value="EAL"/>
    <property type="match status" value="1"/>
</dbReference>
<dbReference type="AlphaFoldDB" id="A0AAU7U7E4"/>
<protein>
    <submittedName>
        <fullName evidence="2">EAL domain-containing protein</fullName>
    </submittedName>
</protein>
<dbReference type="CDD" id="cd01948">
    <property type="entry name" value="EAL"/>
    <property type="match status" value="1"/>
</dbReference>
<reference evidence="2" key="1">
    <citation type="submission" date="2024-06" db="EMBL/GenBank/DDBJ databases">
        <title>Draft Genome Sequence of Deinococcus sonorensis Type Strain KR-87, a Biofilm Producing Representative of the Genus Deinococcus.</title>
        <authorList>
            <person name="Boren L.S."/>
            <person name="Grosso R.A."/>
            <person name="Hugenberg-Cox A.N."/>
            <person name="Hill J.T.E."/>
            <person name="Albert C.M."/>
            <person name="Tuohy J.M."/>
        </authorList>
    </citation>
    <scope>NUCLEOTIDE SEQUENCE</scope>
    <source>
        <strain evidence="2">KR-87</strain>
        <plasmid evidence="2">pDson03</plasmid>
    </source>
</reference>
<dbReference type="PANTHER" id="PTHR33121">
    <property type="entry name" value="CYCLIC DI-GMP PHOSPHODIESTERASE PDEF"/>
    <property type="match status" value="1"/>
</dbReference>
<dbReference type="GO" id="GO:0071111">
    <property type="term" value="F:cyclic-guanylate-specific phosphodiesterase activity"/>
    <property type="evidence" value="ECO:0007669"/>
    <property type="project" value="InterPro"/>
</dbReference>
<keyword evidence="2" id="KW-0614">Plasmid</keyword>
<feature type="domain" description="EAL" evidence="1">
    <location>
        <begin position="1"/>
        <end position="102"/>
    </location>
</feature>
<dbReference type="InterPro" id="IPR001633">
    <property type="entry name" value="EAL_dom"/>
</dbReference>
<sequence length="102" mass="11066">MRIAVDDFGTGYSSLSYLRALPAQVVKVDRSFVRDLVHPGGTEAEIIRAIVTLARQVGMQVVAEGVETEAQRAALLALGCEEAQGLLFARPEDPDAVSRRLR</sequence>
<name>A0AAU7U7E4_9DEIO</name>
<dbReference type="KEGG" id="dsc:ABOD76_03975"/>
<organism evidence="2">
    <name type="scientific">Deinococcus sonorensis KR-87</name>
    <dbReference type="NCBI Taxonomy" id="694439"/>
    <lineage>
        <taxon>Bacteria</taxon>
        <taxon>Thermotogati</taxon>
        <taxon>Deinococcota</taxon>
        <taxon>Deinococci</taxon>
        <taxon>Deinococcales</taxon>
        <taxon>Deinococcaceae</taxon>
        <taxon>Deinococcus</taxon>
    </lineage>
</organism>
<dbReference type="SUPFAM" id="SSF141868">
    <property type="entry name" value="EAL domain-like"/>
    <property type="match status" value="1"/>
</dbReference>
<dbReference type="PROSITE" id="PS50883">
    <property type="entry name" value="EAL"/>
    <property type="match status" value="1"/>
</dbReference>